<feature type="domain" description="AAA+ ATPase" evidence="1">
    <location>
        <begin position="315"/>
        <end position="483"/>
    </location>
</feature>
<accession>A0A1M4E637</accession>
<protein>
    <recommendedName>
        <fullName evidence="1">AAA+ ATPase domain-containing protein</fullName>
    </recommendedName>
</protein>
<gene>
    <name evidence="2" type="ORF">BN4615_P3776</name>
</gene>
<proteinExistence type="predicted"/>
<organism evidence="2">
    <name type="scientific">Nonomuraea gerenzanensis</name>
    <dbReference type="NCBI Taxonomy" id="93944"/>
    <lineage>
        <taxon>Bacteria</taxon>
        <taxon>Bacillati</taxon>
        <taxon>Actinomycetota</taxon>
        <taxon>Actinomycetes</taxon>
        <taxon>Streptosporangiales</taxon>
        <taxon>Streptosporangiaceae</taxon>
        <taxon>Nonomuraea</taxon>
    </lineage>
</organism>
<name>A0A1M4E637_9ACTN</name>
<dbReference type="SUPFAM" id="SSF52540">
    <property type="entry name" value="P-loop containing nucleoside triphosphate hydrolases"/>
    <property type="match status" value="1"/>
</dbReference>
<evidence type="ECO:0000259" key="1">
    <source>
        <dbReference type="SMART" id="SM00382"/>
    </source>
</evidence>
<dbReference type="InterPro" id="IPR027417">
    <property type="entry name" value="P-loop_NTPase"/>
</dbReference>
<reference evidence="2" key="1">
    <citation type="submission" date="2016-04" db="EMBL/GenBank/DDBJ databases">
        <authorList>
            <person name="Evans L.H."/>
            <person name="Alamgir A."/>
            <person name="Owens N."/>
            <person name="Weber N.D."/>
            <person name="Virtaneva K."/>
            <person name="Barbian K."/>
            <person name="Babar A."/>
            <person name="Rosenke K."/>
        </authorList>
    </citation>
    <scope>NUCLEOTIDE SEQUENCE</scope>
    <source>
        <strain evidence="2">Nono1</strain>
    </source>
</reference>
<dbReference type="InterPro" id="IPR003593">
    <property type="entry name" value="AAA+_ATPase"/>
</dbReference>
<dbReference type="SMART" id="SM00382">
    <property type="entry name" value="AAA"/>
    <property type="match status" value="1"/>
</dbReference>
<evidence type="ECO:0000313" key="2">
    <source>
        <dbReference type="EMBL" id="SBO94260.1"/>
    </source>
</evidence>
<sequence>MTRSSAGGAGAAGGVGHEARCLAWAAAHMLAEEPLPSWAGGHRVVAIGGQTERPVDDVGIITDVDGCVTVQAKKAMDLAKAASSAMAEALEQVVDIATIGVPDSPSRLDQLRPLDPARDRVLILTDDAAPKTVNEMLAPVIDRLRDLPATVPITEVYRNKGEEKAFKLLEAHLGRVWTGRHGVQMGEQDLRALGRVLGVYAVHLVDGGSHAAAARELIKGIAPDAGDVSRIWDRLELEARRLAEDRTYLDRSGLVRRLEEEGVYLLPVARLRPDIARLRSRSAGNLATIFGALTIHAPEGPVSLPRTVLPAVLAADGNLAIIGEPGAGKTVILHALATQCQARGMDVVVLRANDLGATRGQTRSELGVTHDLDDVLVGWPGSGSGVVVIDGLDQARGADPSVWMAELVKSLSGTRWRVVATIRSYDLRHGHRWRRMFAGAPIEQQQSDSAFSNVRHIVVQNLSQAELAPLQSSSPRLWHLIEGAEPRLADLLANPFNLDVAGELLSDGLTTDLLAVRSQVDLLHAYWERRVNDEPSGRVDRTRALGSIVGRMVAQGRQTLNLTDLPATASSSAVEALTSSGVLRDAPATAGHAATPIEFAHPVLFDYAVAMLALGDTNRPDSLADVLDGSPNLAITVRPSLHYRLATVWKDDASRDVFWKLALRLASRSEGHPLAVLAAGRVAVLEVEQPSDFEPLGAACTAATGDSNGRWTVVDAHEMAFLVAATGASAPEAAFAGLTVMSAKLAQETRSADDVGLALLAVQLPLRAFNDDLGMVQRHLGELADVVVASMSVASADRSDPSRAQLAKLSGRLLSLVAVADPSPVAAIIVEACQPTAIYAWGVSHLRPLIEKLPEIVRLDPELAVALAASVWEFQETRDEPTPVLDSLILGMSSNRRQDLDGARYQVGSKFPAILQADLAAATRILIRAAETEQRYPPNPLTDYTATPRPLLGDSLQFSAGHQVLLPMVQAWTEQLVQTADAAEDAARDAAGAVLGERLSQVVAHVIQNLRHAEVWQHLLLRASLAQRPSLARALFPALLSPNLFDHPTTRHQAAQVALRLSPLLNGPEHAQLEEAILQIAAPHPSNDGWEGTTDILDAACTRIIGSFSEQNLQTVEAQARWLTASQDPGFEGVPAPDESQFDSIEAVWDSPSPEPGTVAYYRDAVLQAAERIRSKDPAERADAETQLINLWALLKPAVSPEGRERSEGDEDSLYDLALRTAEQLATVPQCAPATTLGSEIFGALLGALPSASAPALVDDVSGTWHVRPAPGWSMTATMSALQGLVYLIGRTDWRDAHREDLTAALSPFLDSSNPAYRFVSLKALVVIYEQPAELLTELGRRLVQESDQHVSAYLLRHLSTLTHKFPQDVDRLLRDLANHPSWLVLTPDPAGDKVELRDSRSTQAVHLLSALATIHATAHAETVVCTWWSNPCDHPNRVTQSMRSWRSLLNPDDEVLRGAQRQAFRIINLGLNKLGETWVQRGSAGQPPHTMAWERGARSARIAEEIAQQLYFASEATQSSPLEQPASGKDFRKFCSYAMPILDALTNVQHPAVTHHIVQLADVLCSYEPHAAVLTAEKAVVGDRGYAREALGLDATLSLARRYLTDHRDLLRTDVLCLTAIRALLEVFVRVGWDQALRLSEDLDELFR</sequence>
<dbReference type="EMBL" id="LT559118">
    <property type="protein sequence ID" value="SBO94260.1"/>
    <property type="molecule type" value="Genomic_DNA"/>
</dbReference>
<dbReference type="InterPro" id="IPR016024">
    <property type="entry name" value="ARM-type_fold"/>
</dbReference>
<dbReference type="SUPFAM" id="SSF48371">
    <property type="entry name" value="ARM repeat"/>
    <property type="match status" value="1"/>
</dbReference>
<dbReference type="Gene3D" id="3.40.50.300">
    <property type="entry name" value="P-loop containing nucleotide triphosphate hydrolases"/>
    <property type="match status" value="1"/>
</dbReference>